<organism evidence="2">
    <name type="scientific">Klebsiella pneumoniae</name>
    <dbReference type="NCBI Taxonomy" id="573"/>
    <lineage>
        <taxon>Bacteria</taxon>
        <taxon>Pseudomonadati</taxon>
        <taxon>Pseudomonadota</taxon>
        <taxon>Gammaproteobacteria</taxon>
        <taxon>Enterobacterales</taxon>
        <taxon>Enterobacteriaceae</taxon>
        <taxon>Klebsiella/Raoultella group</taxon>
        <taxon>Klebsiella</taxon>
        <taxon>Klebsiella pneumoniae complex</taxon>
    </lineage>
</organism>
<reference evidence="2" key="1">
    <citation type="journal article" date="2017" name="Antimicrob. Agents Chemother.">
        <title>Resistance to Ceftazidime-Avibactam Is Due to Transposition of KPC in a Porin-Deficient Strain of Klebsiella pneumoniae with Increased Efflux Activity.</title>
        <authorList>
            <person name="Nelson K."/>
            <person name="Hemarajata P."/>
            <person name="Sun D."/>
            <person name="Rubio-Aparicio D."/>
            <person name="Tsivkovski R."/>
            <person name="Yang S."/>
            <person name="Sebra R."/>
            <person name="Kasarskis A."/>
            <person name="Nguyen H."/>
            <person name="Hanson B.M."/>
            <person name="Leopold S."/>
            <person name="Weinstock G."/>
            <person name="Lomovskaya O."/>
            <person name="Humphries R.M."/>
        </authorList>
    </citation>
    <scope>NUCLEOTIDE SEQUENCE</scope>
    <source>
        <plasmid evidence="2">pUCLAKPC1</plasmid>
    </source>
</reference>
<gene>
    <name evidence="2" type="ORF">pUCLAKPC1_480</name>
</gene>
<dbReference type="EMBL" id="KY930324">
    <property type="protein sequence ID" value="ASK04587.1"/>
    <property type="molecule type" value="Genomic_DNA"/>
</dbReference>
<sequence length="47" mass="5166">MLSIRKSLGLKSHPPQGDIQSIEGPEKNDKLYPGEEDTDSSVILDVK</sequence>
<feature type="compositionally biased region" description="Basic and acidic residues" evidence="1">
    <location>
        <begin position="24"/>
        <end position="33"/>
    </location>
</feature>
<feature type="region of interest" description="Disordered" evidence="1">
    <location>
        <begin position="1"/>
        <end position="47"/>
    </location>
</feature>
<evidence type="ECO:0000313" key="2">
    <source>
        <dbReference type="EMBL" id="ASK04587.1"/>
    </source>
</evidence>
<keyword evidence="2" id="KW-0614">Plasmid</keyword>
<protein>
    <submittedName>
        <fullName evidence="2">Uncharacterized protein</fullName>
    </submittedName>
</protein>
<accession>A0A220QID4</accession>
<name>A0A220QID4_KLEPN</name>
<proteinExistence type="predicted"/>
<reference evidence="2" key="2">
    <citation type="submission" date="2017-04" db="EMBL/GenBank/DDBJ databases">
        <authorList>
            <person name="Nelson K.J."/>
            <person name="Lomovskaya O."/>
            <person name="Sun D."/>
            <person name="Tsivkovski R."/>
            <person name="Rubio-Aparicio D."/>
            <person name="Hemarajata P."/>
            <person name="Humphries R."/>
        </authorList>
    </citation>
    <scope>NUCLEOTIDE SEQUENCE</scope>
    <source>
        <plasmid evidence="2">pUCLAKPC1</plasmid>
    </source>
</reference>
<geneLocation type="plasmid" evidence="2">
    <name>pUCLAKPC1</name>
</geneLocation>
<evidence type="ECO:0000256" key="1">
    <source>
        <dbReference type="SAM" id="MobiDB-lite"/>
    </source>
</evidence>
<dbReference type="AlphaFoldDB" id="A0A220QID4"/>